<gene>
    <name evidence="2" type="ORF">RRG08_059217</name>
</gene>
<evidence type="ECO:0000313" key="2">
    <source>
        <dbReference type="EMBL" id="KAK3767888.1"/>
    </source>
</evidence>
<dbReference type="Proteomes" id="UP001283361">
    <property type="component" value="Unassembled WGS sequence"/>
</dbReference>
<name>A0AAE0ZEC9_9GAST</name>
<organism evidence="2 3">
    <name type="scientific">Elysia crispata</name>
    <name type="common">lettuce slug</name>
    <dbReference type="NCBI Taxonomy" id="231223"/>
    <lineage>
        <taxon>Eukaryota</taxon>
        <taxon>Metazoa</taxon>
        <taxon>Spiralia</taxon>
        <taxon>Lophotrochozoa</taxon>
        <taxon>Mollusca</taxon>
        <taxon>Gastropoda</taxon>
        <taxon>Heterobranchia</taxon>
        <taxon>Euthyneura</taxon>
        <taxon>Panpulmonata</taxon>
        <taxon>Sacoglossa</taxon>
        <taxon>Placobranchoidea</taxon>
        <taxon>Plakobranchidae</taxon>
        <taxon>Elysia</taxon>
    </lineage>
</organism>
<evidence type="ECO:0000256" key="1">
    <source>
        <dbReference type="SAM" id="MobiDB-lite"/>
    </source>
</evidence>
<feature type="compositionally biased region" description="Low complexity" evidence="1">
    <location>
        <begin position="62"/>
        <end position="89"/>
    </location>
</feature>
<accession>A0AAE0ZEC9</accession>
<sequence length="142" mass="15340">MEAIEPCTNGSHMEEATNNHTLPISSDPLYTKTTASAPYADIANHESHDTLSFKPSDQQEHNNNNNNNNNSSSSSDGSNSISSANGASSNHEEQLQRKRTSLKQDDKSKLESIGSASTVADQGSSVSTQSCLWYKWISGHLV</sequence>
<dbReference type="AlphaFoldDB" id="A0AAE0ZEC9"/>
<evidence type="ECO:0000313" key="3">
    <source>
        <dbReference type="Proteomes" id="UP001283361"/>
    </source>
</evidence>
<reference evidence="2" key="1">
    <citation type="journal article" date="2023" name="G3 (Bethesda)">
        <title>A reference genome for the long-term kleptoplast-retaining sea slug Elysia crispata morphotype clarki.</title>
        <authorList>
            <person name="Eastman K.E."/>
            <person name="Pendleton A.L."/>
            <person name="Shaikh M.A."/>
            <person name="Suttiyut T."/>
            <person name="Ogas R."/>
            <person name="Tomko P."/>
            <person name="Gavelis G."/>
            <person name="Widhalm J.R."/>
            <person name="Wisecaver J.H."/>
        </authorList>
    </citation>
    <scope>NUCLEOTIDE SEQUENCE</scope>
    <source>
        <strain evidence="2">ECLA1</strain>
    </source>
</reference>
<keyword evidence="3" id="KW-1185">Reference proteome</keyword>
<dbReference type="EMBL" id="JAWDGP010004098">
    <property type="protein sequence ID" value="KAK3767888.1"/>
    <property type="molecule type" value="Genomic_DNA"/>
</dbReference>
<feature type="region of interest" description="Disordered" evidence="1">
    <location>
        <begin position="1"/>
        <end position="121"/>
    </location>
</feature>
<comment type="caution">
    <text evidence="2">The sequence shown here is derived from an EMBL/GenBank/DDBJ whole genome shotgun (WGS) entry which is preliminary data.</text>
</comment>
<proteinExistence type="predicted"/>
<protein>
    <submittedName>
        <fullName evidence="2">Uncharacterized protein</fullName>
    </submittedName>
</protein>
<feature type="compositionally biased region" description="Basic and acidic residues" evidence="1">
    <location>
        <begin position="90"/>
        <end position="110"/>
    </location>
</feature>